<dbReference type="Pfam" id="PF15456">
    <property type="entry name" value="Uds1"/>
    <property type="match status" value="1"/>
</dbReference>
<name>A0A014PGJ3_9HYPO</name>
<sequence length="548" mass="60705">MLIALASNPPTVSAIRTGALVLQCRTIRQLLLTFENPPRISILPPAASAAKPSPIESGQNAIKDDNAGRYSGSAYRIIGNGFFHRGRISFPKFNRLATIQEVDIDSSTIPGMQITSTEPCSQQQPVSLTTLQQNTSKCLHLLGGSGWKLQPESKPPMANPCESVGVNKFPGRVAQDKSGSRPALLTDTPVPELFVHTYYPTFVEPGRHQSHIMLYAKNRTEDACPVTAPGLSQSMGMGRPRKKSHASRNEPSMEWAELAQNSEEKTFKSLPKGFRPMQAGRKLGIRELRVVCSQAIEEAKCFEELRYLDERAEYLRYTYKSLRSGRCGLQQSRKCDYSQPRHIVRSCHKSMLRREEALAKLDASIDDWFTRLEQAENRRTRIRQKLLEHIAAATMLVVAEQHPSFANESLQHHKGTQLSPQHVVAPYLSGPDGIPPSGRGAGSTPLRRHVTLAHPGDGERLAAKCIADNGTAVQVVNCTAARRYNKKSGWIPPASDVEALIENLEQEVSKMGSGIHIGTQNTRLERERLRSYEKLCGRSRYDGSSVAL</sequence>
<dbReference type="InterPro" id="IPR029191">
    <property type="entry name" value="Uds1"/>
</dbReference>
<dbReference type="Proteomes" id="UP000030151">
    <property type="component" value="Unassembled WGS sequence"/>
</dbReference>
<comment type="caution">
    <text evidence="4">The sequence shown here is derived from an EMBL/GenBank/DDBJ whole genome shotgun (WGS) entry which is preliminary data.</text>
</comment>
<organism evidence="4 5">
    <name type="scientific">Metarhizium robertsii</name>
    <dbReference type="NCBI Taxonomy" id="568076"/>
    <lineage>
        <taxon>Eukaryota</taxon>
        <taxon>Fungi</taxon>
        <taxon>Dikarya</taxon>
        <taxon>Ascomycota</taxon>
        <taxon>Pezizomycotina</taxon>
        <taxon>Sordariomycetes</taxon>
        <taxon>Hypocreomycetidae</taxon>
        <taxon>Hypocreales</taxon>
        <taxon>Clavicipitaceae</taxon>
        <taxon>Metarhizium</taxon>
    </lineage>
</organism>
<feature type="region of interest" description="Disordered" evidence="2">
    <location>
        <begin position="229"/>
        <end position="253"/>
    </location>
</feature>
<dbReference type="HOGENOM" id="CLU_497027_0_0_1"/>
<reference evidence="4 5" key="1">
    <citation type="submission" date="2014-02" db="EMBL/GenBank/DDBJ databases">
        <title>The genome sequence of the entomopathogenic fungus Metarhizium robertsii ARSEF 2575.</title>
        <authorList>
            <person name="Giuliano Garisto Donzelli B."/>
            <person name="Roe B.A."/>
            <person name="Macmil S.L."/>
            <person name="Krasnoff S.B."/>
            <person name="Gibson D.M."/>
        </authorList>
    </citation>
    <scope>NUCLEOTIDE SEQUENCE [LARGE SCALE GENOMIC DNA]</scope>
    <source>
        <strain evidence="4 5">ARSEF 2575</strain>
    </source>
</reference>
<evidence type="ECO:0000256" key="1">
    <source>
        <dbReference type="SAM" id="Coils"/>
    </source>
</evidence>
<gene>
    <name evidence="4" type="ORF">X797_012263</name>
</gene>
<feature type="domain" description="Up-regulated during septation protein 1" evidence="3">
    <location>
        <begin position="303"/>
        <end position="394"/>
    </location>
</feature>
<dbReference type="AlphaFoldDB" id="A0A014PGJ3"/>
<evidence type="ECO:0000313" key="5">
    <source>
        <dbReference type="Proteomes" id="UP000030151"/>
    </source>
</evidence>
<proteinExistence type="predicted"/>
<dbReference type="EMBL" id="JELW01000189">
    <property type="protein sequence ID" value="EXU94663.1"/>
    <property type="molecule type" value="Genomic_DNA"/>
</dbReference>
<keyword evidence="1" id="KW-0175">Coiled coil</keyword>
<evidence type="ECO:0000256" key="2">
    <source>
        <dbReference type="SAM" id="MobiDB-lite"/>
    </source>
</evidence>
<evidence type="ECO:0000259" key="3">
    <source>
        <dbReference type="Pfam" id="PF15456"/>
    </source>
</evidence>
<protein>
    <recommendedName>
        <fullName evidence="3">Up-regulated during septation protein 1 domain-containing protein</fullName>
    </recommendedName>
</protein>
<evidence type="ECO:0000313" key="4">
    <source>
        <dbReference type="EMBL" id="EXU94663.1"/>
    </source>
</evidence>
<feature type="coiled-coil region" evidence="1">
    <location>
        <begin position="358"/>
        <end position="392"/>
    </location>
</feature>
<accession>A0A014PGJ3</accession>